<feature type="transmembrane region" description="Helical" evidence="1">
    <location>
        <begin position="255"/>
        <end position="275"/>
    </location>
</feature>
<name>A0ABD6ADE7_9EURY</name>
<feature type="transmembrane region" description="Helical" evidence="1">
    <location>
        <begin position="371"/>
        <end position="390"/>
    </location>
</feature>
<organism evidence="2 3">
    <name type="scientific">Halomarina halobia</name>
    <dbReference type="NCBI Taxonomy" id="3033386"/>
    <lineage>
        <taxon>Archaea</taxon>
        <taxon>Methanobacteriati</taxon>
        <taxon>Methanobacteriota</taxon>
        <taxon>Stenosarchaea group</taxon>
        <taxon>Halobacteria</taxon>
        <taxon>Halobacteriales</taxon>
        <taxon>Natronomonadaceae</taxon>
        <taxon>Halomarina</taxon>
    </lineage>
</organism>
<sequence>MSVVPGGLETERQPPMTVPLRHFVVGFGFLLLGGIAGLLDALGALPGRGTLAHVHLLLAGWVCLTIMGAMTQFVPVWSGVPLHSRRLAAGQLPPVAVGLLGFAATLLSGDLRWLAVFGGLLLLGFLTFVYNVGRTLAAARPLDVTERHFALALAYFVALVALGYLLALDLALPVFDRWGVDRTSVVAAHATLAVFGAVLTTVLGALYQLATMFTQTKLRGVDESLRRVEEVGYPVGVVALAAGRLFEVAPLARVGGLLATVSVLAFGAILARRLYETRVDRTPMLSRYAVAAAAMALWAALTAPAWATDPLGFDALFGAPGTVHLLVLGVIGFVVLGTLYHVVPFIVWVHRYSDRLGYERVPMIDDLYDDRIAAVDFAAVLGGGASVALAEFAPPLAGLFAVGGLLAALGFALFVANMALVIRRHSPYTIVGLFVPRRADGERVAADTPSER</sequence>
<feature type="transmembrane region" description="Helical" evidence="1">
    <location>
        <begin position="51"/>
        <end position="75"/>
    </location>
</feature>
<keyword evidence="3" id="KW-1185">Reference proteome</keyword>
<accession>A0ABD6ADE7</accession>
<reference evidence="2 3" key="1">
    <citation type="journal article" date="2019" name="Int. J. Syst. Evol. Microbiol.">
        <title>The Global Catalogue of Microorganisms (GCM) 10K type strain sequencing project: providing services to taxonomists for standard genome sequencing and annotation.</title>
        <authorList>
            <consortium name="The Broad Institute Genomics Platform"/>
            <consortium name="The Broad Institute Genome Sequencing Center for Infectious Disease"/>
            <person name="Wu L."/>
            <person name="Ma J."/>
        </authorList>
    </citation>
    <scope>NUCLEOTIDE SEQUENCE [LARGE SCALE GENOMIC DNA]</scope>
    <source>
        <strain evidence="2 3">PSR21</strain>
    </source>
</reference>
<feature type="transmembrane region" description="Helical" evidence="1">
    <location>
        <begin position="396"/>
        <end position="416"/>
    </location>
</feature>
<protein>
    <recommendedName>
        <fullName evidence="4">Cbb3-type cytochrome c oxidase subunit I</fullName>
    </recommendedName>
</protein>
<feature type="transmembrane region" description="Helical" evidence="1">
    <location>
        <begin position="326"/>
        <end position="350"/>
    </location>
</feature>
<dbReference type="Gene3D" id="1.20.210.10">
    <property type="entry name" value="Cytochrome c oxidase-like, subunit I domain"/>
    <property type="match status" value="2"/>
</dbReference>
<feature type="transmembrane region" description="Helical" evidence="1">
    <location>
        <begin position="20"/>
        <end position="39"/>
    </location>
</feature>
<evidence type="ECO:0000313" key="3">
    <source>
        <dbReference type="Proteomes" id="UP001596547"/>
    </source>
</evidence>
<dbReference type="GeneID" id="79317470"/>
<feature type="transmembrane region" description="Helical" evidence="1">
    <location>
        <begin position="187"/>
        <end position="210"/>
    </location>
</feature>
<evidence type="ECO:0000313" key="2">
    <source>
        <dbReference type="EMBL" id="MFC7318353.1"/>
    </source>
</evidence>
<comment type="caution">
    <text evidence="2">The sequence shown here is derived from an EMBL/GenBank/DDBJ whole genome shotgun (WGS) entry which is preliminary data.</text>
</comment>
<dbReference type="SUPFAM" id="SSF81442">
    <property type="entry name" value="Cytochrome c oxidase subunit I-like"/>
    <property type="match status" value="2"/>
</dbReference>
<dbReference type="RefSeq" id="WP_276305855.1">
    <property type="nucleotide sequence ID" value="NZ_CP119993.1"/>
</dbReference>
<feature type="transmembrane region" description="Helical" evidence="1">
    <location>
        <begin position="113"/>
        <end position="137"/>
    </location>
</feature>
<gene>
    <name evidence="2" type="ORF">ACFQPE_16355</name>
</gene>
<dbReference type="AlphaFoldDB" id="A0ABD6ADE7"/>
<evidence type="ECO:0008006" key="4">
    <source>
        <dbReference type="Google" id="ProtNLM"/>
    </source>
</evidence>
<proteinExistence type="predicted"/>
<keyword evidence="1" id="KW-0472">Membrane</keyword>
<dbReference type="Proteomes" id="UP001596547">
    <property type="component" value="Unassembled WGS sequence"/>
</dbReference>
<keyword evidence="1" id="KW-1133">Transmembrane helix</keyword>
<evidence type="ECO:0000256" key="1">
    <source>
        <dbReference type="SAM" id="Phobius"/>
    </source>
</evidence>
<dbReference type="InterPro" id="IPR036927">
    <property type="entry name" value="Cyt_c_oxase-like_su1_sf"/>
</dbReference>
<feature type="transmembrane region" description="Helical" evidence="1">
    <location>
        <begin position="87"/>
        <end position="107"/>
    </location>
</feature>
<keyword evidence="1" id="KW-0812">Transmembrane</keyword>
<feature type="transmembrane region" description="Helical" evidence="1">
    <location>
        <begin position="287"/>
        <end position="306"/>
    </location>
</feature>
<dbReference type="EMBL" id="JBHTBF010000003">
    <property type="protein sequence ID" value="MFC7318353.1"/>
    <property type="molecule type" value="Genomic_DNA"/>
</dbReference>
<feature type="transmembrane region" description="Helical" evidence="1">
    <location>
        <begin position="149"/>
        <end position="167"/>
    </location>
</feature>